<feature type="transmembrane region" description="Helical" evidence="2">
    <location>
        <begin position="412"/>
        <end position="434"/>
    </location>
</feature>
<sequence>MLSSSPATDSTPDPKTPPTLGETAYRTLPNFYRTTIQLSTLLDVEQPLGHDYRAVLEELGFQPEEVRFWGCKCKRPTLEALVEWDGTVQELADALRVCERYDALSVLVQSLVQIVQQAHKQTDRTGTNILTRDVFPSNSFPELQPSTLRWADPGTCAETFLPEYKQRPDVLNDATSRTSSLSDKLSPDSVFGGVTTELNPSPESLNPARGLSTHRVCTSESPSIASKTRGPADVDALLAAHFEIPVQVVATCLSSSKGRKTTEFVCNLVASAASRCRCISNSGDLTWISNTTVYVNNFARLLLLLVAFLNAVTCVFGPTHTPAYVMELIIAAVPVAQSLYVDQNLPVYRDLIRKIKEVEAGMRLITNCLERAPGKSLTSESNRLTELDARKRKFEHLKSQVLPVYSDIRLCIISTLVVEVSLIFLLLFVGLMCYTGQEILAKFGDGFTLMALALMCIDCAYNFAIVAVYYHDRTIETVLHKDRFRVNADLLRQESDSV</sequence>
<evidence type="ECO:0000256" key="1">
    <source>
        <dbReference type="SAM" id="MobiDB-lite"/>
    </source>
</evidence>
<keyword evidence="2" id="KW-1133">Transmembrane helix</keyword>
<dbReference type="Gene3D" id="1.10.533.10">
    <property type="entry name" value="Death Domain, Fas"/>
    <property type="match status" value="1"/>
</dbReference>
<organism evidence="4 5">
    <name type="scientific">Patiria miniata</name>
    <name type="common">Bat star</name>
    <name type="synonym">Asterina miniata</name>
    <dbReference type="NCBI Taxonomy" id="46514"/>
    <lineage>
        <taxon>Eukaryota</taxon>
        <taxon>Metazoa</taxon>
        <taxon>Echinodermata</taxon>
        <taxon>Eleutherozoa</taxon>
        <taxon>Asterozoa</taxon>
        <taxon>Asteroidea</taxon>
        <taxon>Valvatacea</taxon>
        <taxon>Valvatida</taxon>
        <taxon>Asterinidae</taxon>
        <taxon>Patiria</taxon>
    </lineage>
</organism>
<dbReference type="InterPro" id="IPR000488">
    <property type="entry name" value="Death_dom"/>
</dbReference>
<feature type="compositionally biased region" description="Low complexity" evidence="1">
    <location>
        <begin position="1"/>
        <end position="13"/>
    </location>
</feature>
<evidence type="ECO:0000313" key="5">
    <source>
        <dbReference type="Proteomes" id="UP000887568"/>
    </source>
</evidence>
<keyword evidence="2" id="KW-0472">Membrane</keyword>
<keyword evidence="5" id="KW-1185">Reference proteome</keyword>
<feature type="domain" description="Death" evidence="3">
    <location>
        <begin position="37"/>
        <end position="107"/>
    </location>
</feature>
<dbReference type="AlphaFoldDB" id="A0A914BM20"/>
<proteinExistence type="predicted"/>
<dbReference type="SUPFAM" id="SSF47986">
    <property type="entry name" value="DEATH domain"/>
    <property type="match status" value="1"/>
</dbReference>
<dbReference type="Proteomes" id="UP000887568">
    <property type="component" value="Unplaced"/>
</dbReference>
<feature type="transmembrane region" description="Helical" evidence="2">
    <location>
        <begin position="323"/>
        <end position="341"/>
    </location>
</feature>
<feature type="transmembrane region" description="Helical" evidence="2">
    <location>
        <begin position="446"/>
        <end position="470"/>
    </location>
</feature>
<feature type="transmembrane region" description="Helical" evidence="2">
    <location>
        <begin position="298"/>
        <end position="316"/>
    </location>
</feature>
<name>A0A914BM20_PATMI</name>
<protein>
    <recommendedName>
        <fullName evidence="3">Death domain-containing protein</fullName>
    </recommendedName>
</protein>
<evidence type="ECO:0000256" key="2">
    <source>
        <dbReference type="SAM" id="Phobius"/>
    </source>
</evidence>
<dbReference type="Pfam" id="PF00531">
    <property type="entry name" value="Death"/>
    <property type="match status" value="1"/>
</dbReference>
<evidence type="ECO:0000259" key="3">
    <source>
        <dbReference type="Pfam" id="PF00531"/>
    </source>
</evidence>
<feature type="region of interest" description="Disordered" evidence="1">
    <location>
        <begin position="1"/>
        <end position="22"/>
    </location>
</feature>
<dbReference type="GeneID" id="119744586"/>
<dbReference type="GO" id="GO:0007165">
    <property type="term" value="P:signal transduction"/>
    <property type="evidence" value="ECO:0007669"/>
    <property type="project" value="InterPro"/>
</dbReference>
<dbReference type="OrthoDB" id="10051937at2759"/>
<dbReference type="InterPro" id="IPR011029">
    <property type="entry name" value="DEATH-like_dom_sf"/>
</dbReference>
<dbReference type="RefSeq" id="XP_038076517.1">
    <property type="nucleotide sequence ID" value="XM_038220589.1"/>
</dbReference>
<dbReference type="EnsemblMetazoa" id="XM_038220589.1">
    <property type="protein sequence ID" value="XP_038076517.1"/>
    <property type="gene ID" value="LOC119744586"/>
</dbReference>
<evidence type="ECO:0000313" key="4">
    <source>
        <dbReference type="EnsemblMetazoa" id="XP_038076517.1"/>
    </source>
</evidence>
<keyword evidence="2" id="KW-0812">Transmembrane</keyword>
<dbReference type="OMA" id="YYHDRTI"/>
<reference evidence="4" key="1">
    <citation type="submission" date="2022-11" db="UniProtKB">
        <authorList>
            <consortium name="EnsemblMetazoa"/>
        </authorList>
    </citation>
    <scope>IDENTIFICATION</scope>
</reference>
<accession>A0A914BM20</accession>